<dbReference type="EMBL" id="KY385637">
    <property type="protein sequence ID" value="AQS79199.1"/>
    <property type="molecule type" value="Genomic_DNA"/>
</dbReference>
<evidence type="ECO:0000256" key="7">
    <source>
        <dbReference type="SAM" id="MobiDB-lite"/>
    </source>
</evidence>
<keyword evidence="1" id="KW-0167">Capsid protein</keyword>
<keyword evidence="6" id="KW-0231">Viral genome packaging</keyword>
<evidence type="ECO:0000313" key="9">
    <source>
        <dbReference type="Proteomes" id="UP000243553"/>
    </source>
</evidence>
<gene>
    <name evidence="8" type="primary">UL17</name>
</gene>
<keyword evidence="4" id="KW-0946">Virion</keyword>
<name>A0A1S6JLP2_HSVA1</name>
<feature type="compositionally biased region" description="Pro residues" evidence="7">
    <location>
        <begin position="194"/>
        <end position="206"/>
    </location>
</feature>
<reference evidence="8 9" key="1">
    <citation type="journal article" date="2017" name="Arch. Virol.">
        <title>Sequence of the ateline alphaherpesvirus 1 (HVA1) genome.</title>
        <authorList>
            <person name="Eberle R."/>
            <person name="Black D.H."/>
        </authorList>
    </citation>
    <scope>NUCLEOTIDE SEQUENCE [LARGE SCALE GENOMIC DNA]</scope>
    <source>
        <strain evidence="8">Lennette</strain>
    </source>
</reference>
<accession>A0A1S6JLP2</accession>
<dbReference type="KEGG" id="vg:32707819"/>
<feature type="compositionally biased region" description="Low complexity" evidence="7">
    <location>
        <begin position="207"/>
        <end position="225"/>
    </location>
</feature>
<dbReference type="Pfam" id="PF04559">
    <property type="entry name" value="Herpes_UL17"/>
    <property type="match status" value="1"/>
</dbReference>
<dbReference type="Proteomes" id="UP000243553">
    <property type="component" value="Segment"/>
</dbReference>
<dbReference type="OrthoDB" id="3072at10239"/>
<organismHost>
    <name type="scientific">Ateles</name>
    <dbReference type="NCBI Taxonomy" id="9506"/>
</organismHost>
<protein>
    <submittedName>
        <fullName evidence="8">DNA packaging tegument protein UL17</fullName>
    </submittedName>
</protein>
<evidence type="ECO:0000256" key="6">
    <source>
        <dbReference type="ARBA" id="ARBA00023219"/>
    </source>
</evidence>
<feature type="region of interest" description="Disordered" evidence="7">
    <location>
        <begin position="194"/>
        <end position="225"/>
    </location>
</feature>
<evidence type="ECO:0000256" key="5">
    <source>
        <dbReference type="ARBA" id="ARBA00022921"/>
    </source>
</evidence>
<evidence type="ECO:0000256" key="2">
    <source>
        <dbReference type="ARBA" id="ARBA00022562"/>
    </source>
</evidence>
<keyword evidence="3" id="KW-1188">Viral release from host cell</keyword>
<dbReference type="HAMAP" id="MF_04017">
    <property type="entry name" value="HSV_CVC1"/>
    <property type="match status" value="1"/>
</dbReference>
<organism evidence="8 9">
    <name type="scientific">Herpesvirus ateles type 1 (strain Lennette)</name>
    <dbReference type="NCBI Taxonomy" id="35243"/>
    <lineage>
        <taxon>Viruses</taxon>
        <taxon>Duplodnaviria</taxon>
        <taxon>Heunggongvirae</taxon>
        <taxon>Peploviricota</taxon>
        <taxon>Herviviricetes</taxon>
        <taxon>Herpesvirales</taxon>
        <taxon>Orthoherpesviridae</taxon>
        <taxon>Alphaherpesvirinae</taxon>
        <taxon>Simplexvirus</taxon>
        <taxon>Simplexvirus atelinealpha1</taxon>
    </lineage>
</organism>
<proteinExistence type="inferred from homology"/>
<keyword evidence="9" id="KW-1185">Reference proteome</keyword>
<keyword evidence="2" id="KW-1048">Host nucleus</keyword>
<dbReference type="GeneID" id="32707819"/>
<evidence type="ECO:0000256" key="4">
    <source>
        <dbReference type="ARBA" id="ARBA00022844"/>
    </source>
</evidence>
<keyword evidence="5" id="KW-0426">Late protein</keyword>
<dbReference type="GO" id="GO:0019028">
    <property type="term" value="C:viral capsid"/>
    <property type="evidence" value="ECO:0007669"/>
    <property type="project" value="UniProtKB-KW"/>
</dbReference>
<dbReference type="RefSeq" id="YP_009361922.1">
    <property type="nucleotide sequence ID" value="NC_034446.1"/>
</dbReference>
<evidence type="ECO:0000256" key="3">
    <source>
        <dbReference type="ARBA" id="ARBA00022612"/>
    </source>
</evidence>
<dbReference type="InterPro" id="IPR007640">
    <property type="entry name" value="UL17-like"/>
</dbReference>
<evidence type="ECO:0000256" key="1">
    <source>
        <dbReference type="ARBA" id="ARBA00022561"/>
    </source>
</evidence>
<evidence type="ECO:0000313" key="8">
    <source>
        <dbReference type="EMBL" id="AQS79199.1"/>
    </source>
</evidence>
<dbReference type="GO" id="GO:0051276">
    <property type="term" value="P:chromosome organization"/>
    <property type="evidence" value="ECO:0007669"/>
    <property type="project" value="InterPro"/>
</dbReference>
<sequence>MYAHLANEARHDMRRGRAPPAALLHVIVDDACLLGSGVRPALLMGDRGFGALVQTRRHASGACSPWESAFAAYVPAGAAASVLAPEIPGHPDLLPRVPDGGGLFVSLPIEHDGDGLYDPYEAVALRLAWGPDEEHARTLLFAHDELVPRATRYAADAARLTRVCRHFCRYVGSLGRAAPAAAVAAAEHLAAGLPPPPVPPAAPEPPLSAEEQLASGGADEAEDAGASLSQENEEILALVQRAVRDVASRLPVRPRPTPAAPRARQVASGLRQGALGCVGLGGRAAGSAAGAADQDAVLAGLEPPGGGRFSSVGGEDARCVALEDVLTLAPGQDKPRSLVDWLDLGWTALAGGDSVAWLWARRPVSVVPRRHYGGRGRLVVVSYDNSTAWGGRRARGPGLSPRLADALTEACARERVEHPHRLSPRVLADLAERFPRLGAPLRAARPVLPPFDVAAEVAFAHRVRAACVRALGHAVRAALQGRPRLSQRLRYEFGAHQADWVSEVSRRFPVLLDHALRAVDATPVDEFFRTAYAHAVVSHLAGGRGGGAPRLLPLAPAAPALWAPPADGGPGSVYVFDYYATGGETQRVSRRPIAVAIDGDLERDQGRARLLAPPGPPTPEARVCERYLPGESYAYLCVGLDHRLRALFVLPGGFAFTANVAAYLTFPAGTPEAILGRFCREAPPAGGRADARLS</sequence>